<dbReference type="AlphaFoldDB" id="A0A644YKM4"/>
<proteinExistence type="predicted"/>
<protein>
    <submittedName>
        <fullName evidence="1">Uncharacterized protein</fullName>
    </submittedName>
</protein>
<name>A0A644YKM4_9ZZZZ</name>
<comment type="caution">
    <text evidence="1">The sequence shown here is derived from an EMBL/GenBank/DDBJ whole genome shotgun (WGS) entry which is preliminary data.</text>
</comment>
<organism evidence="1">
    <name type="scientific">bioreactor metagenome</name>
    <dbReference type="NCBI Taxonomy" id="1076179"/>
    <lineage>
        <taxon>unclassified sequences</taxon>
        <taxon>metagenomes</taxon>
        <taxon>ecological metagenomes</taxon>
    </lineage>
</organism>
<gene>
    <name evidence="1" type="ORF">SDC9_75585</name>
</gene>
<accession>A0A644YKM4</accession>
<reference evidence="1" key="1">
    <citation type="submission" date="2019-08" db="EMBL/GenBank/DDBJ databases">
        <authorList>
            <person name="Kucharzyk K."/>
            <person name="Murdoch R.W."/>
            <person name="Higgins S."/>
            <person name="Loffler F."/>
        </authorList>
    </citation>
    <scope>NUCLEOTIDE SEQUENCE</scope>
</reference>
<evidence type="ECO:0000313" key="1">
    <source>
        <dbReference type="EMBL" id="MPM29046.1"/>
    </source>
</evidence>
<dbReference type="EMBL" id="VSSQ01005410">
    <property type="protein sequence ID" value="MPM29046.1"/>
    <property type="molecule type" value="Genomic_DNA"/>
</dbReference>
<sequence>MKQFPLAGIVDGRPGGHRPVVIQLPEQRSHAVGHGGSPVFNSHLHRDSLLHLAEVEHLLEAGGETVVAAEVLDDDRVSPWILLMVFHLDAGQVPHRWLGIGRDGGQRGETLVAELTDEPGLNRVVLFKASALVPDRPEVHIPALVAVPVVREIAFTGRGTAWPPSAAGIEFLDDLADDSFVEPVVIDDIAVAVLGRLLVPADGSQILIVSTPQSKAGVIVQTRHLIP</sequence>